<gene>
    <name evidence="2" type="ORF">POM88_011196</name>
</gene>
<organism evidence="2 3">
    <name type="scientific">Heracleum sosnowskyi</name>
    <dbReference type="NCBI Taxonomy" id="360622"/>
    <lineage>
        <taxon>Eukaryota</taxon>
        <taxon>Viridiplantae</taxon>
        <taxon>Streptophyta</taxon>
        <taxon>Embryophyta</taxon>
        <taxon>Tracheophyta</taxon>
        <taxon>Spermatophyta</taxon>
        <taxon>Magnoliopsida</taxon>
        <taxon>eudicotyledons</taxon>
        <taxon>Gunneridae</taxon>
        <taxon>Pentapetalae</taxon>
        <taxon>asterids</taxon>
        <taxon>campanulids</taxon>
        <taxon>Apiales</taxon>
        <taxon>Apiaceae</taxon>
        <taxon>Apioideae</taxon>
        <taxon>apioid superclade</taxon>
        <taxon>Tordylieae</taxon>
        <taxon>Tordyliinae</taxon>
        <taxon>Heracleum</taxon>
    </lineage>
</organism>
<name>A0AAD8IXX6_9APIA</name>
<dbReference type="AlphaFoldDB" id="A0AAD8IXX6"/>
<evidence type="ECO:0000313" key="3">
    <source>
        <dbReference type="Proteomes" id="UP001237642"/>
    </source>
</evidence>
<keyword evidence="1" id="KW-0472">Membrane</keyword>
<reference evidence="2" key="1">
    <citation type="submission" date="2023-02" db="EMBL/GenBank/DDBJ databases">
        <title>Genome of toxic invasive species Heracleum sosnowskyi carries increased number of genes despite the absence of recent whole-genome duplications.</title>
        <authorList>
            <person name="Schelkunov M."/>
            <person name="Shtratnikova V."/>
            <person name="Makarenko M."/>
            <person name="Klepikova A."/>
            <person name="Omelchenko D."/>
            <person name="Novikova G."/>
            <person name="Obukhova E."/>
            <person name="Bogdanov V."/>
            <person name="Penin A."/>
            <person name="Logacheva M."/>
        </authorList>
    </citation>
    <scope>NUCLEOTIDE SEQUENCE</scope>
    <source>
        <strain evidence="2">Hsosn_3</strain>
        <tissue evidence="2">Leaf</tissue>
    </source>
</reference>
<keyword evidence="1" id="KW-0812">Transmembrane</keyword>
<protein>
    <submittedName>
        <fullName evidence="2">Uncharacterized protein</fullName>
    </submittedName>
</protein>
<accession>A0AAD8IXX6</accession>
<proteinExistence type="predicted"/>
<evidence type="ECO:0000313" key="2">
    <source>
        <dbReference type="EMBL" id="KAK1392140.1"/>
    </source>
</evidence>
<comment type="caution">
    <text evidence="2">The sequence shown here is derived from an EMBL/GenBank/DDBJ whole genome shotgun (WGS) entry which is preliminary data.</text>
</comment>
<dbReference type="EMBL" id="JAUIZM010000003">
    <property type="protein sequence ID" value="KAK1392140.1"/>
    <property type="molecule type" value="Genomic_DNA"/>
</dbReference>
<evidence type="ECO:0000256" key="1">
    <source>
        <dbReference type="SAM" id="Phobius"/>
    </source>
</evidence>
<feature type="transmembrane region" description="Helical" evidence="1">
    <location>
        <begin position="209"/>
        <end position="231"/>
    </location>
</feature>
<keyword evidence="1" id="KW-1133">Transmembrane helix</keyword>
<sequence>MEDRLKLRVSPEPGAALKLFRRKRESGECGVCVGKEKKRVEGSYEWKVLVPLVFNTARNRGVVVVPKISHGLNLRPACNIGPTSMDLVRIGCIKVQLHNAKVQVYGPVEQVQVQGVLTAGTGLGEGWSGPLWDRIRVGQGLESILPEVPENSVAAKNAFQADSFILAQAPARGKERTEKEFEILAKCVGFDRFNKGRLNIPINSGAREMASILVTALLQALVLFWVDFFCFGTSQRT</sequence>
<reference evidence="2" key="2">
    <citation type="submission" date="2023-05" db="EMBL/GenBank/DDBJ databases">
        <authorList>
            <person name="Schelkunov M.I."/>
        </authorList>
    </citation>
    <scope>NUCLEOTIDE SEQUENCE</scope>
    <source>
        <strain evidence="2">Hsosn_3</strain>
        <tissue evidence="2">Leaf</tissue>
    </source>
</reference>
<keyword evidence="3" id="KW-1185">Reference proteome</keyword>
<dbReference type="Proteomes" id="UP001237642">
    <property type="component" value="Unassembled WGS sequence"/>
</dbReference>